<dbReference type="AlphaFoldDB" id="A0A0P7XCT7"/>
<accession>A0A0P7XCT7</accession>
<evidence type="ECO:0000313" key="5">
    <source>
        <dbReference type="EMBL" id="KPQ13236.1"/>
    </source>
</evidence>
<dbReference type="eggNOG" id="COG0110">
    <property type="taxonomic scope" value="Bacteria"/>
</dbReference>
<comment type="caution">
    <text evidence="5">The sequence shown here is derived from an EMBL/GenBank/DDBJ whole genome shotgun (WGS) entry which is preliminary data.</text>
</comment>
<feature type="domain" description="PglD N-terminal" evidence="4">
    <location>
        <begin position="2"/>
        <end position="80"/>
    </location>
</feature>
<dbReference type="PANTHER" id="PTHR43300">
    <property type="entry name" value="ACETYLTRANSFERASE"/>
    <property type="match status" value="1"/>
</dbReference>
<dbReference type="Pfam" id="PF00132">
    <property type="entry name" value="Hexapep"/>
    <property type="match status" value="1"/>
</dbReference>
<evidence type="ECO:0000256" key="1">
    <source>
        <dbReference type="ARBA" id="ARBA00007274"/>
    </source>
</evidence>
<dbReference type="InterPro" id="IPR041561">
    <property type="entry name" value="PglD_N"/>
</dbReference>
<evidence type="ECO:0000313" key="6">
    <source>
        <dbReference type="Proteomes" id="UP000050421"/>
    </source>
</evidence>
<dbReference type="Proteomes" id="UP000050421">
    <property type="component" value="Unassembled WGS sequence"/>
</dbReference>
<dbReference type="Gene3D" id="2.160.10.10">
    <property type="entry name" value="Hexapeptide repeat proteins"/>
    <property type="match status" value="1"/>
</dbReference>
<dbReference type="OrthoDB" id="708224at2"/>
<feature type="site" description="Increases basicity of active site His" evidence="2">
    <location>
        <position position="134"/>
    </location>
</feature>
<dbReference type="Pfam" id="PF17836">
    <property type="entry name" value="PglD_N"/>
    <property type="match status" value="1"/>
</dbReference>
<dbReference type="SUPFAM" id="SSF51161">
    <property type="entry name" value="Trimeric LpxA-like enzymes"/>
    <property type="match status" value="1"/>
</dbReference>
<evidence type="ECO:0000256" key="2">
    <source>
        <dbReference type="PIRSR" id="PIRSR620019-1"/>
    </source>
</evidence>
<dbReference type="InterPro" id="IPR050179">
    <property type="entry name" value="Trans_hexapeptide_repeat"/>
</dbReference>
<dbReference type="EMBL" id="LJXT01000098">
    <property type="protein sequence ID" value="KPQ13236.1"/>
    <property type="molecule type" value="Genomic_DNA"/>
</dbReference>
<feature type="active site" description="Proton acceptor" evidence="2">
    <location>
        <position position="133"/>
    </location>
</feature>
<dbReference type="Gene3D" id="3.40.50.20">
    <property type="match status" value="1"/>
</dbReference>
<organism evidence="5 6">
    <name type="scientific">Algoriphagus marincola HL-49</name>
    <dbReference type="NCBI Taxonomy" id="1305737"/>
    <lineage>
        <taxon>Bacteria</taxon>
        <taxon>Pseudomonadati</taxon>
        <taxon>Bacteroidota</taxon>
        <taxon>Cytophagia</taxon>
        <taxon>Cytophagales</taxon>
        <taxon>Cyclobacteriaceae</taxon>
        <taxon>Algoriphagus</taxon>
    </lineage>
</organism>
<dbReference type="PATRIC" id="fig|1305737.6.peg.3454"/>
<protein>
    <submittedName>
        <fullName evidence="5">Bacterial transferase hexapeptide (Six repeats)/Hexapeptide repeat of succinyl-transferase</fullName>
    </submittedName>
</protein>
<evidence type="ECO:0000259" key="4">
    <source>
        <dbReference type="Pfam" id="PF17836"/>
    </source>
</evidence>
<dbReference type="InterPro" id="IPR020019">
    <property type="entry name" value="AcTrfase_PglD-like"/>
</dbReference>
<gene>
    <name evidence="5" type="ORF">HLUCCX10_13685</name>
</gene>
<dbReference type="GO" id="GO:0016740">
    <property type="term" value="F:transferase activity"/>
    <property type="evidence" value="ECO:0007669"/>
    <property type="project" value="UniProtKB-KW"/>
</dbReference>
<proteinExistence type="inferred from homology"/>
<keyword evidence="5" id="KW-0808">Transferase</keyword>
<dbReference type="STRING" id="1305737.GCA_000526355_01813"/>
<name>A0A0P7XCT7_9BACT</name>
<comment type="similarity">
    <text evidence="1">Belongs to the transferase hexapeptide repeat family.</text>
</comment>
<feature type="binding site" evidence="3">
    <location>
        <position position="68"/>
    </location>
    <ligand>
        <name>substrate</name>
    </ligand>
</feature>
<dbReference type="Pfam" id="PF14602">
    <property type="entry name" value="Hexapep_2"/>
    <property type="match status" value="1"/>
</dbReference>
<reference evidence="5 6" key="1">
    <citation type="submission" date="2015-09" db="EMBL/GenBank/DDBJ databases">
        <title>Identification and resolution of microdiversity through metagenomic sequencing of parallel consortia.</title>
        <authorList>
            <person name="Nelson W.C."/>
            <person name="Romine M.F."/>
            <person name="Lindemann S.R."/>
        </authorList>
    </citation>
    <scope>NUCLEOTIDE SEQUENCE [LARGE SCALE GENOMIC DNA]</scope>
    <source>
        <strain evidence="5">HL-49</strain>
    </source>
</reference>
<dbReference type="InterPro" id="IPR011004">
    <property type="entry name" value="Trimer_LpxA-like_sf"/>
</dbReference>
<dbReference type="PANTHER" id="PTHR43300:SF7">
    <property type="entry name" value="UDP-N-ACETYLBACILLOSAMINE N-ACETYLTRANSFERASE"/>
    <property type="match status" value="1"/>
</dbReference>
<dbReference type="CDD" id="cd03360">
    <property type="entry name" value="LbH_AT_putative"/>
    <property type="match status" value="1"/>
</dbReference>
<dbReference type="InterPro" id="IPR001451">
    <property type="entry name" value="Hexapep"/>
</dbReference>
<sequence>MIIAGAGGHGLEVLQLLLNKGIMEETILFFDEEISKKGNHILGKPVITNWNELEKEIKQDPRFCLGVGNPLYRKKLTEQLENLGGKLSGLLGSCVESSFAESMSFDQMSYSYVGPKTKIGKGVLINTRAHVHHESEVGEYTEIGPGAMLLGGVKVGKMCRIGAGAVILPGVRLSDKVIVGAGAVVTKDFLSPELVLKGNPAKSN</sequence>
<evidence type="ECO:0000256" key="3">
    <source>
        <dbReference type="PIRSR" id="PIRSR620019-2"/>
    </source>
</evidence>